<dbReference type="EMBL" id="FLQU01000525">
    <property type="protein sequence ID" value="SBS86789.1"/>
    <property type="molecule type" value="Genomic_DNA"/>
</dbReference>
<protein>
    <submittedName>
        <fullName evidence="1">Uncharacterized protein</fullName>
    </submittedName>
</protein>
<dbReference type="AlphaFoldDB" id="A0A1A8W6K4"/>
<reference evidence="3 4" key="2">
    <citation type="submission" date="2016-05" db="EMBL/GenBank/DDBJ databases">
        <authorList>
            <person name="Naeem Raeece"/>
        </authorList>
    </citation>
    <scope>NUCLEOTIDE SEQUENCE [LARGE SCALE GENOMIC DNA]</scope>
</reference>
<organism evidence="1 4">
    <name type="scientific">Plasmodium ovale curtisi</name>
    <dbReference type="NCBI Taxonomy" id="864141"/>
    <lineage>
        <taxon>Eukaryota</taxon>
        <taxon>Sar</taxon>
        <taxon>Alveolata</taxon>
        <taxon>Apicomplexa</taxon>
        <taxon>Aconoidasida</taxon>
        <taxon>Haemosporida</taxon>
        <taxon>Plasmodiidae</taxon>
        <taxon>Plasmodium</taxon>
        <taxon>Plasmodium (Plasmodium)</taxon>
    </lineage>
</organism>
<accession>A0A1A8W6K4</accession>
<evidence type="ECO:0000313" key="4">
    <source>
        <dbReference type="Proteomes" id="UP000078560"/>
    </source>
</evidence>
<evidence type="ECO:0000313" key="3">
    <source>
        <dbReference type="Proteomes" id="UP000078546"/>
    </source>
</evidence>
<gene>
    <name evidence="2" type="ORF">POVCU1_036180</name>
    <name evidence="1" type="ORF">POVCU2_0039150</name>
</gene>
<dbReference type="EMBL" id="FLQV01000667">
    <property type="protein sequence ID" value="SBS97184.1"/>
    <property type="molecule type" value="Genomic_DNA"/>
</dbReference>
<evidence type="ECO:0000313" key="1">
    <source>
        <dbReference type="EMBL" id="SBS86789.1"/>
    </source>
</evidence>
<sequence length="82" mass="9094">MPVVKCFQGIAKKTRSSCKKSAIADVDIYVCNIAFIYKENSRLLPINGEANGWAAYSECGMAGNGERTVKGWMRNGEKMEKK</sequence>
<evidence type="ECO:0000313" key="2">
    <source>
        <dbReference type="EMBL" id="SBS97184.1"/>
    </source>
</evidence>
<name>A0A1A8W6K4_PLAOA</name>
<dbReference type="Proteomes" id="UP000078560">
    <property type="component" value="Unassembled WGS sequence"/>
</dbReference>
<proteinExistence type="predicted"/>
<reference evidence="1" key="1">
    <citation type="submission" date="2016-05" db="EMBL/GenBank/DDBJ databases">
        <authorList>
            <person name="Lavstsen T."/>
            <person name="Jespersen J.S."/>
        </authorList>
    </citation>
    <scope>NUCLEOTIDE SEQUENCE [LARGE SCALE GENOMIC DNA]</scope>
</reference>
<dbReference type="Proteomes" id="UP000078546">
    <property type="component" value="Unassembled WGS sequence"/>
</dbReference>